<reference evidence="2 3" key="1">
    <citation type="journal article" date="2019" name="PLoS Biol.">
        <title>Sex chromosomes control vertical transmission of feminizing Wolbachia symbionts in an isopod.</title>
        <authorList>
            <person name="Becking T."/>
            <person name="Chebbi M.A."/>
            <person name="Giraud I."/>
            <person name="Moumen B."/>
            <person name="Laverre T."/>
            <person name="Caubet Y."/>
            <person name="Peccoud J."/>
            <person name="Gilbert C."/>
            <person name="Cordaux R."/>
        </authorList>
    </citation>
    <scope>NUCLEOTIDE SEQUENCE [LARGE SCALE GENOMIC DNA]</scope>
    <source>
        <strain evidence="2">ANa2</strain>
        <tissue evidence="2">Whole body excluding digestive tract and cuticle</tissue>
    </source>
</reference>
<feature type="compositionally biased region" description="Low complexity" evidence="1">
    <location>
        <begin position="169"/>
        <end position="186"/>
    </location>
</feature>
<evidence type="ECO:0000313" key="2">
    <source>
        <dbReference type="EMBL" id="KAB7501186.1"/>
    </source>
</evidence>
<comment type="caution">
    <text evidence="2">The sequence shown here is derived from an EMBL/GenBank/DDBJ whole genome shotgun (WGS) entry which is preliminary data.</text>
</comment>
<evidence type="ECO:0000313" key="3">
    <source>
        <dbReference type="Proteomes" id="UP000326759"/>
    </source>
</evidence>
<dbReference type="EMBL" id="SEYY01011378">
    <property type="protein sequence ID" value="KAB7501186.1"/>
    <property type="molecule type" value="Genomic_DNA"/>
</dbReference>
<dbReference type="OrthoDB" id="10464813at2759"/>
<feature type="compositionally biased region" description="Low complexity" evidence="1">
    <location>
        <begin position="283"/>
        <end position="298"/>
    </location>
</feature>
<feature type="region of interest" description="Disordered" evidence="1">
    <location>
        <begin position="169"/>
        <end position="242"/>
    </location>
</feature>
<accession>A0A5N5T3Y7</accession>
<keyword evidence="3" id="KW-1185">Reference proteome</keyword>
<feature type="compositionally biased region" description="Low complexity" evidence="1">
    <location>
        <begin position="216"/>
        <end position="232"/>
    </location>
</feature>
<feature type="region of interest" description="Disordered" evidence="1">
    <location>
        <begin position="428"/>
        <end position="448"/>
    </location>
</feature>
<sequence length="448" mass="52567">MHQGPPLSQTEISNVSSTWNHHSIDSLLSQKNIESGASEDQLKSSTQVQLQMHQGPPLPQTETSNVSSTWNHHSIDYLLLQKNIESGASENQVNSPTQEQPQMQQRQPLPQPQKLDENSSPLQMIQSSEQKHLHQSLPQQEFVLTAQEEKVPEDWLQFEMFQSSQQKYLPQSSPYQQAYQSLQQQQLDHKPQPQKLHQSLPQQKIDQRPQPQRQHQNSSQLQAPQSLPQQQLDESLPQEVDQRPELHQNSSLLQMLESSQQQQQLCERMLQQLDPSSPQKPTLNQNSQPQQLHQSSPQERLQCSILARVLAKHGLSPNLEQFKLLPESKQFEVMQECTLAERLLSSPKDERAEKVYQLLTSDEFQPSYEYYRKLQLHLQQSDKYYQDLQIQHNEEYYRHLQLQLQYNEEYYQQNLQQKKKDIKFSHKVFKPTNRFSPYPNRNPQTKKN</sequence>
<feature type="compositionally biased region" description="Polar residues" evidence="1">
    <location>
        <begin position="43"/>
        <end position="52"/>
    </location>
</feature>
<proteinExistence type="predicted"/>
<dbReference type="AlphaFoldDB" id="A0A5N5T3Y7"/>
<gene>
    <name evidence="2" type="ORF">Anas_11790</name>
</gene>
<organism evidence="2 3">
    <name type="scientific">Armadillidium nasatum</name>
    <dbReference type="NCBI Taxonomy" id="96803"/>
    <lineage>
        <taxon>Eukaryota</taxon>
        <taxon>Metazoa</taxon>
        <taxon>Ecdysozoa</taxon>
        <taxon>Arthropoda</taxon>
        <taxon>Crustacea</taxon>
        <taxon>Multicrustacea</taxon>
        <taxon>Malacostraca</taxon>
        <taxon>Eumalacostraca</taxon>
        <taxon>Peracarida</taxon>
        <taxon>Isopoda</taxon>
        <taxon>Oniscidea</taxon>
        <taxon>Crinocheta</taxon>
        <taxon>Armadillidiidae</taxon>
        <taxon>Armadillidium</taxon>
    </lineage>
</organism>
<dbReference type="Proteomes" id="UP000326759">
    <property type="component" value="Unassembled WGS sequence"/>
</dbReference>
<feature type="region of interest" description="Disordered" evidence="1">
    <location>
        <begin position="274"/>
        <end position="298"/>
    </location>
</feature>
<feature type="region of interest" description="Disordered" evidence="1">
    <location>
        <begin position="37"/>
        <end position="69"/>
    </location>
</feature>
<feature type="compositionally biased region" description="Low complexity" evidence="1">
    <location>
        <begin position="96"/>
        <end position="108"/>
    </location>
</feature>
<feature type="compositionally biased region" description="Polar residues" evidence="1">
    <location>
        <begin position="433"/>
        <end position="448"/>
    </location>
</feature>
<feature type="region of interest" description="Disordered" evidence="1">
    <location>
        <begin position="89"/>
        <end position="136"/>
    </location>
</feature>
<name>A0A5N5T3Y7_9CRUS</name>
<evidence type="ECO:0000256" key="1">
    <source>
        <dbReference type="SAM" id="MobiDB-lite"/>
    </source>
</evidence>
<feature type="compositionally biased region" description="Polar residues" evidence="1">
    <location>
        <begin position="118"/>
        <end position="128"/>
    </location>
</feature>
<protein>
    <submittedName>
        <fullName evidence="2">Uncharacterized protein</fullName>
    </submittedName>
</protein>
<feature type="compositionally biased region" description="Polar residues" evidence="1">
    <location>
        <begin position="195"/>
        <end position="215"/>
    </location>
</feature>
<feature type="compositionally biased region" description="Polar residues" evidence="1">
    <location>
        <begin position="60"/>
        <end position="69"/>
    </location>
</feature>